<dbReference type="AlphaFoldDB" id="A0A1G9HZX5"/>
<accession>A0A1G9HZX5</accession>
<protein>
    <recommendedName>
        <fullName evidence="4">Secreted protein</fullName>
    </recommendedName>
</protein>
<evidence type="ECO:0000256" key="1">
    <source>
        <dbReference type="SAM" id="SignalP"/>
    </source>
</evidence>
<feature type="chain" id="PRO_5039212647" description="Secreted protein" evidence="1">
    <location>
        <begin position="30"/>
        <end position="188"/>
    </location>
</feature>
<evidence type="ECO:0000313" key="2">
    <source>
        <dbReference type="EMBL" id="SDL18521.1"/>
    </source>
</evidence>
<feature type="signal peptide" evidence="1">
    <location>
        <begin position="1"/>
        <end position="29"/>
    </location>
</feature>
<evidence type="ECO:0000313" key="3">
    <source>
        <dbReference type="Proteomes" id="UP000199155"/>
    </source>
</evidence>
<organism evidence="2 3">
    <name type="scientific">Streptomyces indicus</name>
    <dbReference type="NCBI Taxonomy" id="417292"/>
    <lineage>
        <taxon>Bacteria</taxon>
        <taxon>Bacillati</taxon>
        <taxon>Actinomycetota</taxon>
        <taxon>Actinomycetes</taxon>
        <taxon>Kitasatosporales</taxon>
        <taxon>Streptomycetaceae</taxon>
        <taxon>Streptomyces</taxon>
    </lineage>
</organism>
<proteinExistence type="predicted"/>
<keyword evidence="3" id="KW-1185">Reference proteome</keyword>
<dbReference type="Proteomes" id="UP000199155">
    <property type="component" value="Unassembled WGS sequence"/>
</dbReference>
<name>A0A1G9HZX5_9ACTN</name>
<evidence type="ECO:0008006" key="4">
    <source>
        <dbReference type="Google" id="ProtNLM"/>
    </source>
</evidence>
<reference evidence="2 3" key="1">
    <citation type="submission" date="2016-10" db="EMBL/GenBank/DDBJ databases">
        <authorList>
            <person name="de Groot N.N."/>
        </authorList>
    </citation>
    <scope>NUCLEOTIDE SEQUENCE [LARGE SCALE GENOMIC DNA]</scope>
    <source>
        <strain evidence="2 3">CGMCC 4.5727</strain>
    </source>
</reference>
<dbReference type="EMBL" id="FNFF01000021">
    <property type="protein sequence ID" value="SDL18521.1"/>
    <property type="molecule type" value="Genomic_DNA"/>
</dbReference>
<sequence>MHRSTLAAPLAALVTAGAALTLVSGAPAAAEPKPEPKPKTKTVEKIECTRMDNCQARTAAVLVNRHFLVSTDAKGSKYIYTCRKGEEQGCNSLLSALDVIGKFRFTKGKNEHYWCLPTDTCRARYVAAATNRNILVSVAKRKGKDGKMHNAWEMRCKEGREDSCNRTMRAMGWLSQFRFEVPVRSKVS</sequence>
<dbReference type="RefSeq" id="WP_093616924.1">
    <property type="nucleotide sequence ID" value="NZ_FNFF01000021.1"/>
</dbReference>
<keyword evidence="1" id="KW-0732">Signal</keyword>
<gene>
    <name evidence="2" type="ORF">SAMN05421806_1215</name>
</gene>